<accession>A0AAU9MY05</accession>
<reference evidence="1 2" key="1">
    <citation type="submission" date="2022-01" db="EMBL/GenBank/DDBJ databases">
        <authorList>
            <person name="Xiong W."/>
            <person name="Schranz E."/>
        </authorList>
    </citation>
    <scope>NUCLEOTIDE SEQUENCE [LARGE SCALE GENOMIC DNA]</scope>
</reference>
<organism evidence="1 2">
    <name type="scientific">Lactuca virosa</name>
    <dbReference type="NCBI Taxonomy" id="75947"/>
    <lineage>
        <taxon>Eukaryota</taxon>
        <taxon>Viridiplantae</taxon>
        <taxon>Streptophyta</taxon>
        <taxon>Embryophyta</taxon>
        <taxon>Tracheophyta</taxon>
        <taxon>Spermatophyta</taxon>
        <taxon>Magnoliopsida</taxon>
        <taxon>eudicotyledons</taxon>
        <taxon>Gunneridae</taxon>
        <taxon>Pentapetalae</taxon>
        <taxon>asterids</taxon>
        <taxon>campanulids</taxon>
        <taxon>Asterales</taxon>
        <taxon>Asteraceae</taxon>
        <taxon>Cichorioideae</taxon>
        <taxon>Cichorieae</taxon>
        <taxon>Lactucinae</taxon>
        <taxon>Lactuca</taxon>
    </lineage>
</organism>
<dbReference type="Proteomes" id="UP001157418">
    <property type="component" value="Unassembled WGS sequence"/>
</dbReference>
<protein>
    <submittedName>
        <fullName evidence="1">Uncharacterized protein</fullName>
    </submittedName>
</protein>
<comment type="caution">
    <text evidence="1">The sequence shown here is derived from an EMBL/GenBank/DDBJ whole genome shotgun (WGS) entry which is preliminary data.</text>
</comment>
<name>A0AAU9MY05_9ASTR</name>
<dbReference type="AlphaFoldDB" id="A0AAU9MY05"/>
<gene>
    <name evidence="1" type="ORF">LVIROSA_LOCUS17661</name>
</gene>
<keyword evidence="2" id="KW-1185">Reference proteome</keyword>
<dbReference type="EMBL" id="CAKMRJ010003334">
    <property type="protein sequence ID" value="CAH1430919.1"/>
    <property type="molecule type" value="Genomic_DNA"/>
</dbReference>
<sequence length="73" mass="8684">MIPSYIPYSQRQTTVDFAWTTKVDHILLCSHFHLQEGGMTPLLTRFRQPPYLYNLKVFFVNLRFSLFFLVTVV</sequence>
<proteinExistence type="predicted"/>
<evidence type="ECO:0000313" key="2">
    <source>
        <dbReference type="Proteomes" id="UP001157418"/>
    </source>
</evidence>
<evidence type="ECO:0000313" key="1">
    <source>
        <dbReference type="EMBL" id="CAH1430919.1"/>
    </source>
</evidence>